<organism evidence="3 4">
    <name type="scientific">Streptomyces spiramenti</name>
    <dbReference type="NCBI Taxonomy" id="2720606"/>
    <lineage>
        <taxon>Bacteria</taxon>
        <taxon>Bacillati</taxon>
        <taxon>Actinomycetota</taxon>
        <taxon>Actinomycetes</taxon>
        <taxon>Kitasatosporales</taxon>
        <taxon>Streptomycetaceae</taxon>
        <taxon>Streptomyces</taxon>
    </lineage>
</organism>
<feature type="region of interest" description="Disordered" evidence="1">
    <location>
        <begin position="1"/>
        <end position="21"/>
    </location>
</feature>
<protein>
    <submittedName>
        <fullName evidence="3">Uncharacterized protein</fullName>
    </submittedName>
</protein>
<feature type="transmembrane region" description="Helical" evidence="2">
    <location>
        <begin position="43"/>
        <end position="63"/>
    </location>
</feature>
<comment type="caution">
    <text evidence="3">The sequence shown here is derived from an EMBL/GenBank/DDBJ whole genome shotgun (WGS) entry which is preliminary data.</text>
</comment>
<gene>
    <name evidence="3" type="ORF">HCJ92_09115</name>
</gene>
<feature type="compositionally biased region" description="Polar residues" evidence="1">
    <location>
        <begin position="73"/>
        <end position="88"/>
    </location>
</feature>
<evidence type="ECO:0000256" key="2">
    <source>
        <dbReference type="SAM" id="Phobius"/>
    </source>
</evidence>
<feature type="region of interest" description="Disordered" evidence="1">
    <location>
        <begin position="70"/>
        <end position="133"/>
    </location>
</feature>
<proteinExistence type="predicted"/>
<keyword evidence="4" id="KW-1185">Reference proteome</keyword>
<name>A0ABX1AH18_9ACTN</name>
<keyword evidence="2" id="KW-0812">Transmembrane</keyword>
<evidence type="ECO:0000256" key="1">
    <source>
        <dbReference type="SAM" id="MobiDB-lite"/>
    </source>
</evidence>
<evidence type="ECO:0000313" key="4">
    <source>
        <dbReference type="Proteomes" id="UP000746503"/>
    </source>
</evidence>
<sequence>MTTPPPSKGPQLTDEERAFLEADTQTLPAIRGAAPPPQLAWEAMLAGGAAATVIAAMLVLYLAQQPVAPDHGTQGSAPNAQPDASVNATGGEVEDGRGRPAAPPVPAPVPVPPVASAPALPGSPAPTSSEEAEAEAARGCVTVTYRTPGGPADCRPAAEVCELGSPWHTLHGEAVCGGPVPTQHVRVTSLPTPGGSANEFHCLAWTDSGSGVFRTAELLVDAPAEQCGAHLVRADGLAFRPDGPSVFSDVPQRCVSMYPGTRLTYPGILEATNDTAASAPLHVCVSADTAA</sequence>
<accession>A0ABX1AH18</accession>
<keyword evidence="2" id="KW-0472">Membrane</keyword>
<dbReference type="RefSeq" id="WP_167932969.1">
    <property type="nucleotide sequence ID" value="NZ_JAAVJB010000051.1"/>
</dbReference>
<feature type="compositionally biased region" description="Pro residues" evidence="1">
    <location>
        <begin position="101"/>
        <end position="115"/>
    </location>
</feature>
<reference evidence="3 4" key="1">
    <citation type="submission" date="2020-03" db="EMBL/GenBank/DDBJ databases">
        <title>Draft genome of Streptomyces sp. ventii, isolated from the Axial Seamount in the Pacific Ocean, and resequencing of the two type strains Streptomyces lonarensis strain NCL 716 and Streptomyces bohaiensis strain 11A07.</title>
        <authorList>
            <person name="Loughran R.M."/>
            <person name="Pfannmuller K.M."/>
            <person name="Wasson B.J."/>
            <person name="Deadmond M.C."/>
            <person name="Paddock B.E."/>
            <person name="Koyack M.J."/>
            <person name="Gallegos D.A."/>
            <person name="Mitchell E.A."/>
            <person name="Ushijima B."/>
            <person name="Saw J.H."/>
            <person name="Mcphail K.L."/>
            <person name="Videau P."/>
        </authorList>
    </citation>
    <scope>NUCLEOTIDE SEQUENCE [LARGE SCALE GENOMIC DNA]</scope>
    <source>
        <strain evidence="4">5675061</strain>
    </source>
</reference>
<evidence type="ECO:0000313" key="3">
    <source>
        <dbReference type="EMBL" id="NJP66443.1"/>
    </source>
</evidence>
<feature type="compositionally biased region" description="Low complexity" evidence="1">
    <location>
        <begin position="116"/>
        <end position="129"/>
    </location>
</feature>
<dbReference type="EMBL" id="JAAVJB010000051">
    <property type="protein sequence ID" value="NJP66443.1"/>
    <property type="molecule type" value="Genomic_DNA"/>
</dbReference>
<keyword evidence="2" id="KW-1133">Transmembrane helix</keyword>
<dbReference type="Proteomes" id="UP000746503">
    <property type="component" value="Unassembled WGS sequence"/>
</dbReference>